<dbReference type="InterPro" id="IPR009057">
    <property type="entry name" value="Homeodomain-like_sf"/>
</dbReference>
<dbReference type="Pfam" id="PF00440">
    <property type="entry name" value="TetR_N"/>
    <property type="match status" value="1"/>
</dbReference>
<dbReference type="SUPFAM" id="SSF46689">
    <property type="entry name" value="Homeodomain-like"/>
    <property type="match status" value="1"/>
</dbReference>
<dbReference type="PANTHER" id="PTHR30055:SF227">
    <property type="entry name" value="TRANSCRIPTIONAL REGULATORY PROTEIN (PROBABLY TETR-FAMILY)-RELATED"/>
    <property type="match status" value="1"/>
</dbReference>
<gene>
    <name evidence="4" type="ORF">HNR15_000652</name>
</gene>
<dbReference type="PROSITE" id="PS01081">
    <property type="entry name" value="HTH_TETR_1"/>
    <property type="match status" value="1"/>
</dbReference>
<dbReference type="SUPFAM" id="SSF48498">
    <property type="entry name" value="Tetracyclin repressor-like, C-terminal domain"/>
    <property type="match status" value="1"/>
</dbReference>
<reference evidence="4 5" key="1">
    <citation type="submission" date="2020-07" db="EMBL/GenBank/DDBJ databases">
        <title>Sequencing the genomes of 1000 actinobacteria strains.</title>
        <authorList>
            <person name="Klenk H.-P."/>
        </authorList>
    </citation>
    <scope>NUCLEOTIDE SEQUENCE [LARGE SCALE GENOMIC DNA]</scope>
    <source>
        <strain evidence="4 5">DSM 29531</strain>
    </source>
</reference>
<dbReference type="Proteomes" id="UP000571817">
    <property type="component" value="Unassembled WGS sequence"/>
</dbReference>
<keyword evidence="1 2" id="KW-0238">DNA-binding</keyword>
<dbReference type="PANTHER" id="PTHR30055">
    <property type="entry name" value="HTH-TYPE TRANSCRIPTIONAL REGULATOR RUTR"/>
    <property type="match status" value="1"/>
</dbReference>
<sequence length="216" mass="23458">MAPPQPRTRMTATQRREQLIVVGRDIFASDGVQGATVEEIATRAGVTKPVVYEHFGGKEGLYAVVVDRAIQDILTAITDALSEPAGIRVLLERAVLALLDFMESSPSSFEVLVRSSPSWHGDGSAASLMSAIAVRVEELFEATFESHGFDPTPAPVYAQTLIGSIALTGVWWIHHEDRPDKEFVAAHIINLMWNGLHDLQKNPVLPSRAAPPTPAD</sequence>
<evidence type="ECO:0000313" key="4">
    <source>
        <dbReference type="EMBL" id="NYJ73689.1"/>
    </source>
</evidence>
<dbReference type="InterPro" id="IPR036271">
    <property type="entry name" value="Tet_transcr_reg_TetR-rel_C_sf"/>
</dbReference>
<dbReference type="GO" id="GO:0003700">
    <property type="term" value="F:DNA-binding transcription factor activity"/>
    <property type="evidence" value="ECO:0007669"/>
    <property type="project" value="TreeGrafter"/>
</dbReference>
<evidence type="ECO:0000259" key="3">
    <source>
        <dbReference type="PROSITE" id="PS50977"/>
    </source>
</evidence>
<name>A0A853DCG8_9MICO</name>
<protein>
    <submittedName>
        <fullName evidence="4">AcrR family transcriptional regulator</fullName>
    </submittedName>
</protein>
<proteinExistence type="predicted"/>
<dbReference type="InterPro" id="IPR023772">
    <property type="entry name" value="DNA-bd_HTH_TetR-type_CS"/>
</dbReference>
<keyword evidence="5" id="KW-1185">Reference proteome</keyword>
<feature type="domain" description="HTH tetR-type" evidence="3">
    <location>
        <begin position="13"/>
        <end position="73"/>
    </location>
</feature>
<comment type="caution">
    <text evidence="4">The sequence shown here is derived from an EMBL/GenBank/DDBJ whole genome shotgun (WGS) entry which is preliminary data.</text>
</comment>
<accession>A0A853DCG8</accession>
<evidence type="ECO:0000256" key="1">
    <source>
        <dbReference type="ARBA" id="ARBA00023125"/>
    </source>
</evidence>
<dbReference type="PRINTS" id="PR00455">
    <property type="entry name" value="HTHTETR"/>
</dbReference>
<evidence type="ECO:0000256" key="2">
    <source>
        <dbReference type="PROSITE-ProRule" id="PRU00335"/>
    </source>
</evidence>
<evidence type="ECO:0000313" key="5">
    <source>
        <dbReference type="Proteomes" id="UP000571817"/>
    </source>
</evidence>
<dbReference type="EMBL" id="JACCFW010000001">
    <property type="protein sequence ID" value="NYJ73689.1"/>
    <property type="molecule type" value="Genomic_DNA"/>
</dbReference>
<dbReference type="RefSeq" id="WP_246305881.1">
    <property type="nucleotide sequence ID" value="NZ_JACCFW010000001.1"/>
</dbReference>
<feature type="DNA-binding region" description="H-T-H motif" evidence="2">
    <location>
        <begin position="36"/>
        <end position="55"/>
    </location>
</feature>
<dbReference type="Gene3D" id="1.10.357.10">
    <property type="entry name" value="Tetracycline Repressor, domain 2"/>
    <property type="match status" value="1"/>
</dbReference>
<dbReference type="InterPro" id="IPR001647">
    <property type="entry name" value="HTH_TetR"/>
</dbReference>
<dbReference type="PROSITE" id="PS50977">
    <property type="entry name" value="HTH_TETR_2"/>
    <property type="match status" value="1"/>
</dbReference>
<organism evidence="4 5">
    <name type="scientific">Allobranchiibius huperziae</name>
    <dbReference type="NCBI Taxonomy" id="1874116"/>
    <lineage>
        <taxon>Bacteria</taxon>
        <taxon>Bacillati</taxon>
        <taxon>Actinomycetota</taxon>
        <taxon>Actinomycetes</taxon>
        <taxon>Micrococcales</taxon>
        <taxon>Dermacoccaceae</taxon>
        <taxon>Allobranchiibius</taxon>
    </lineage>
</organism>
<dbReference type="InterPro" id="IPR050109">
    <property type="entry name" value="HTH-type_TetR-like_transc_reg"/>
</dbReference>
<dbReference type="GO" id="GO:0000976">
    <property type="term" value="F:transcription cis-regulatory region binding"/>
    <property type="evidence" value="ECO:0007669"/>
    <property type="project" value="TreeGrafter"/>
</dbReference>
<dbReference type="AlphaFoldDB" id="A0A853DCG8"/>